<comment type="caution">
    <text evidence="4">The sequence shown here is derived from an EMBL/GenBank/DDBJ whole genome shotgun (WGS) entry which is preliminary data.</text>
</comment>
<gene>
    <name evidence="4" type="ORF">C1SCF055_LOCUS15615</name>
</gene>
<proteinExistence type="inferred from homology"/>
<evidence type="ECO:0000256" key="3">
    <source>
        <dbReference type="SAM" id="Phobius"/>
    </source>
</evidence>
<dbReference type="InterPro" id="IPR024078">
    <property type="entry name" value="LmbE-like_dom_sf"/>
</dbReference>
<dbReference type="EMBL" id="CAMXCT010001268">
    <property type="protein sequence ID" value="CAI3988442.1"/>
    <property type="molecule type" value="Genomic_DNA"/>
</dbReference>
<evidence type="ECO:0000313" key="4">
    <source>
        <dbReference type="EMBL" id="CAI3988442.1"/>
    </source>
</evidence>
<dbReference type="Pfam" id="PF02585">
    <property type="entry name" value="PIG-L"/>
    <property type="match status" value="1"/>
</dbReference>
<dbReference type="SUPFAM" id="SSF102588">
    <property type="entry name" value="LmbE-like"/>
    <property type="match status" value="1"/>
</dbReference>
<dbReference type="AlphaFoldDB" id="A0A9P1CA87"/>
<dbReference type="GO" id="GO:0000225">
    <property type="term" value="F:N-acetylglucosaminylphosphatidylinositol deacetylase activity"/>
    <property type="evidence" value="ECO:0007669"/>
    <property type="project" value="UniProtKB-EC"/>
</dbReference>
<evidence type="ECO:0000313" key="6">
    <source>
        <dbReference type="Proteomes" id="UP001152797"/>
    </source>
</evidence>
<dbReference type="InterPro" id="IPR003737">
    <property type="entry name" value="GlcNAc_PI_deacetylase-related"/>
</dbReference>
<evidence type="ECO:0000256" key="2">
    <source>
        <dbReference type="ARBA" id="ARBA00012176"/>
    </source>
</evidence>
<dbReference type="SUPFAM" id="SSF56059">
    <property type="entry name" value="Glutathione synthetase ATP-binding domain-like"/>
    <property type="match status" value="1"/>
</dbReference>
<keyword evidence="3" id="KW-0812">Transmembrane</keyword>
<dbReference type="EMBL" id="CAMXCT020001268">
    <property type="protein sequence ID" value="CAL1141817.1"/>
    <property type="molecule type" value="Genomic_DNA"/>
</dbReference>
<dbReference type="OrthoDB" id="406870at2759"/>
<dbReference type="EC" id="3.5.1.89" evidence="2"/>
<evidence type="ECO:0000256" key="1">
    <source>
        <dbReference type="ARBA" id="ARBA00006066"/>
    </source>
</evidence>
<keyword evidence="6" id="KW-1185">Reference proteome</keyword>
<reference evidence="4" key="1">
    <citation type="submission" date="2022-10" db="EMBL/GenBank/DDBJ databases">
        <authorList>
            <person name="Chen Y."/>
            <person name="Dougan E. K."/>
            <person name="Chan C."/>
            <person name="Rhodes N."/>
            <person name="Thang M."/>
        </authorList>
    </citation>
    <scope>NUCLEOTIDE SEQUENCE</scope>
</reference>
<protein>
    <recommendedName>
        <fullName evidence="2">N-acetylglucosaminylphosphatidylinositol deacetylase</fullName>
        <ecNumber evidence="2">3.5.1.89</ecNumber>
    </recommendedName>
</protein>
<keyword evidence="3" id="KW-0472">Membrane</keyword>
<dbReference type="EMBL" id="CAMXCT030001268">
    <property type="protein sequence ID" value="CAL4775754.1"/>
    <property type="molecule type" value="Genomic_DNA"/>
</dbReference>
<feature type="transmembrane region" description="Helical" evidence="3">
    <location>
        <begin position="38"/>
        <end position="57"/>
    </location>
</feature>
<reference evidence="5" key="2">
    <citation type="submission" date="2024-04" db="EMBL/GenBank/DDBJ databases">
        <authorList>
            <person name="Chen Y."/>
            <person name="Shah S."/>
            <person name="Dougan E. K."/>
            <person name="Thang M."/>
            <person name="Chan C."/>
        </authorList>
    </citation>
    <scope>NUCLEOTIDE SEQUENCE [LARGE SCALE GENOMIC DNA]</scope>
</reference>
<keyword evidence="3" id="KW-1133">Transmembrane helix</keyword>
<evidence type="ECO:0000313" key="5">
    <source>
        <dbReference type="EMBL" id="CAL1141817.1"/>
    </source>
</evidence>
<name>A0A9P1CA87_9DINO</name>
<organism evidence="4">
    <name type="scientific">Cladocopium goreaui</name>
    <dbReference type="NCBI Taxonomy" id="2562237"/>
    <lineage>
        <taxon>Eukaryota</taxon>
        <taxon>Sar</taxon>
        <taxon>Alveolata</taxon>
        <taxon>Dinophyceae</taxon>
        <taxon>Suessiales</taxon>
        <taxon>Symbiodiniaceae</taxon>
        <taxon>Cladocopium</taxon>
    </lineage>
</organism>
<accession>A0A9P1CA87</accession>
<sequence length="800" mass="91084">MDTRAVGQRVSEDGHRWTTNQATLIKESRRRVVMMRNLILGFALFVIGEQFSFGFGLSGKTRPRCKVLLLVAHADDEIIWAGEALLGWKTQVLCDAHWHIVTATFSSNQRVKEFWAILDLLRSKTRAAKITAEVWDYDDCNHLHCDLFKRDVEVGNPPFKERLIEVFQRDQWDYVITHNQHGEYHHKQHMGLYMAVDELFQKRPDVVGKASFWVFNPLPELNTSLSTAKRMLLQEYLKRTPTMARMLTFKSLEKYTEHLVPAHEFSRPPLLGVPFSQGLPFSYTFHFLPEVELTAAEIYTLLKEYFAKTWESTCSKGSFVRYPETCRLLRAQSHSISPGMSHTLTLEEVKQAQEVPIPSPQKGPASLRCLVAQPADIFGKITAWELEIESSGVYMELLALRPILVGWKQGKQNTYKILGSSGPIWVSRTSKYVNHKQLEGIDIQPHDVVGFGVFLDGQNMSSTELANQSSEKLCIGSRGCEKANFCSFDSLPPKELWTKLEVRRVVPHVEANPPSKPARRQKFFKVMEALDISSFVNVNTTYEELLTLRQRLDHPDLGIFEDKIRLRRELLPAAGVLATPSIHLSNDDFDIIRFLHGRKSYVVKPSHMSESQNVFVVHDGRNLLKMAWGQPFKVYLEEIQDAVNGFSKKTALEWECRALVSSKPGVIVEELVLANKALGNVRNLLVDEYKFFTSWGETIFAENVPWSMGTTMEISREGHILSAKESCPPICVPACYPQMVQIAEKVATYARTDFLRVDILISGDCEALYVSEVELFPASNCTQFLKDAVARRWRNGYGVS</sequence>
<comment type="similarity">
    <text evidence="1">Belongs to the PIGL family.</text>
</comment>
<dbReference type="Proteomes" id="UP001152797">
    <property type="component" value="Unassembled WGS sequence"/>
</dbReference>
<dbReference type="Gene3D" id="3.40.50.10320">
    <property type="entry name" value="LmbE-like"/>
    <property type="match status" value="1"/>
</dbReference>